<reference evidence="2" key="1">
    <citation type="submission" date="2018-05" db="EMBL/GenBank/DDBJ databases">
        <title>Genome Sequencing of selected type strains of the family Eggerthellaceae.</title>
        <authorList>
            <person name="Danylec N."/>
            <person name="Stoll D.A."/>
            <person name="Doetsch A."/>
            <person name="Huch M."/>
        </authorList>
    </citation>
    <scope>NUCLEOTIDE SEQUENCE [LARGE SCALE GENOMIC DNA]</scope>
    <source>
        <strain evidence="2">DSM 16106</strain>
    </source>
</reference>
<proteinExistence type="predicted"/>
<dbReference type="RefSeq" id="WP_123193024.1">
    <property type="nucleotide sequence ID" value="NZ_QICD01000035.1"/>
</dbReference>
<dbReference type="Proteomes" id="UP000278632">
    <property type="component" value="Unassembled WGS sequence"/>
</dbReference>
<evidence type="ECO:0000313" key="2">
    <source>
        <dbReference type="Proteomes" id="UP000278632"/>
    </source>
</evidence>
<sequence length="145" mass="15742">MSGYAATVGSATKVYLSSDKNLPVQINGNDMVDFVVAQGTSGIWRWRKWASGFAECWGATSTPTSTNVQWGGMTYDGTMRGGHALPFALTNLVHADVVIEDPGGGAFWPGVHTVFGDKAPKFFVLSVGNYSRTVRLHYYVTGTWR</sequence>
<dbReference type="EMBL" id="QICD01000035">
    <property type="protein sequence ID" value="RNL38878.1"/>
    <property type="molecule type" value="Genomic_DNA"/>
</dbReference>
<name>A0A3N0AW13_9ACTN</name>
<dbReference type="OrthoDB" id="3194823at2"/>
<keyword evidence="2" id="KW-1185">Reference proteome</keyword>
<evidence type="ECO:0000313" key="1">
    <source>
        <dbReference type="EMBL" id="RNL38878.1"/>
    </source>
</evidence>
<protein>
    <submittedName>
        <fullName evidence="1">Uncharacterized protein</fullName>
    </submittedName>
</protein>
<dbReference type="AlphaFoldDB" id="A0A3N0AW13"/>
<accession>A0A3N0AW13</accession>
<gene>
    <name evidence="1" type="ORF">DMP08_11520</name>
</gene>
<organism evidence="1 2">
    <name type="scientific">Paraeggerthella hongkongensis</name>
    <dbReference type="NCBI Taxonomy" id="230658"/>
    <lineage>
        <taxon>Bacteria</taxon>
        <taxon>Bacillati</taxon>
        <taxon>Actinomycetota</taxon>
        <taxon>Coriobacteriia</taxon>
        <taxon>Eggerthellales</taxon>
        <taxon>Eggerthellaceae</taxon>
        <taxon>Paraeggerthella</taxon>
    </lineage>
</organism>
<comment type="caution">
    <text evidence="1">The sequence shown here is derived from an EMBL/GenBank/DDBJ whole genome shotgun (WGS) entry which is preliminary data.</text>
</comment>